<dbReference type="Pfam" id="PF22664">
    <property type="entry name" value="TRI-like_N"/>
    <property type="match status" value="1"/>
</dbReference>
<evidence type="ECO:0000313" key="4">
    <source>
        <dbReference type="EMBL" id="KAL2822607.1"/>
    </source>
</evidence>
<dbReference type="Pfam" id="PF02458">
    <property type="entry name" value="Transferase"/>
    <property type="match status" value="1"/>
</dbReference>
<dbReference type="InterPro" id="IPR023213">
    <property type="entry name" value="CAT-like_dom_sf"/>
</dbReference>
<keyword evidence="5" id="KW-1185">Reference proteome</keyword>
<dbReference type="InterPro" id="IPR054710">
    <property type="entry name" value="Tri101-like_N"/>
</dbReference>
<proteinExistence type="predicted"/>
<gene>
    <name evidence="4" type="ORF">BJX63DRAFT_427168</name>
</gene>
<dbReference type="SUPFAM" id="SSF52777">
    <property type="entry name" value="CoA-dependent acyltransferases"/>
    <property type="match status" value="1"/>
</dbReference>
<evidence type="ECO:0000256" key="1">
    <source>
        <dbReference type="ARBA" id="ARBA00022679"/>
    </source>
</evidence>
<dbReference type="EMBL" id="JBFXLT010000002">
    <property type="protein sequence ID" value="KAL2822607.1"/>
    <property type="molecule type" value="Genomic_DNA"/>
</dbReference>
<comment type="caution">
    <text evidence="4">The sequence shown here is derived from an EMBL/GenBank/DDBJ whole genome shotgun (WGS) entry which is preliminary data.</text>
</comment>
<name>A0ABR4I4B6_9EURO</name>
<dbReference type="GO" id="GO:0016740">
    <property type="term" value="F:transferase activity"/>
    <property type="evidence" value="ECO:0007669"/>
    <property type="project" value="UniProtKB-KW"/>
</dbReference>
<dbReference type="Proteomes" id="UP001610334">
    <property type="component" value="Unassembled WGS sequence"/>
</dbReference>
<keyword evidence="2" id="KW-0012">Acyltransferase</keyword>
<dbReference type="Gene3D" id="3.30.559.10">
    <property type="entry name" value="Chloramphenicol acetyltransferase-like domain"/>
    <property type="match status" value="2"/>
</dbReference>
<dbReference type="PANTHER" id="PTHR31642:SF310">
    <property type="entry name" value="FATTY ALCOHOL:CAFFEOYL-COA ACYLTRANSFERASE"/>
    <property type="match status" value="1"/>
</dbReference>
<sequence length="484" mass="53781">MANVQRISLSPMDNVMPRFYARLIFAFRCSPGHSHTQIRDLLEQGLHQASTEIPSIAGKVYAKGATQDQKGALEIHVHRSWRPVVHLQDLEEELDYDELLDEGLPQDLLDADRLFPAIVWPDLEKGAPVFVAQANFVARGLLLAVGMYHSVIDGTSGVWLAKKWAEHTRLLQGSLNDGPLLEIVPGSSDPRVLETLWRAQGYTPLTAEELKNGEKGSDNLDLWRLLGLDPLNTTPSPSLTEEPTQSQGSRSVRSTVFYFSPHALEELKRVAAEKPGSGVSTNDALMALLWRAIVRSRFPDDDNYGPDTDEAVLDTTYDGRADFSPHLPFTYLGSLIFISTVRMQRSQLTAPKTSLASIAQEIRRAADKITPSSIRSAFGLAASVPDYTKLTFPFATFAGAEVCITSWIAWSLFDLDFGPMFANAGRPEFVRPPRREFDAVCRRCVVLPLQTHGGCEVLISLLSDEMQRLEKDEEFTRFASVVCH</sequence>
<evidence type="ECO:0000256" key="2">
    <source>
        <dbReference type="ARBA" id="ARBA00023315"/>
    </source>
</evidence>
<keyword evidence="1 4" id="KW-0808">Transferase</keyword>
<evidence type="ECO:0000259" key="3">
    <source>
        <dbReference type="Pfam" id="PF22664"/>
    </source>
</evidence>
<feature type="domain" description="Trichothecene 3-O-acetyltransferase-like N-terminal" evidence="3">
    <location>
        <begin position="20"/>
        <end position="155"/>
    </location>
</feature>
<protein>
    <submittedName>
        <fullName evidence="4">Transferase family-domain-containing protein</fullName>
    </submittedName>
</protein>
<organism evidence="4 5">
    <name type="scientific">Aspergillus granulosus</name>
    <dbReference type="NCBI Taxonomy" id="176169"/>
    <lineage>
        <taxon>Eukaryota</taxon>
        <taxon>Fungi</taxon>
        <taxon>Dikarya</taxon>
        <taxon>Ascomycota</taxon>
        <taxon>Pezizomycotina</taxon>
        <taxon>Eurotiomycetes</taxon>
        <taxon>Eurotiomycetidae</taxon>
        <taxon>Eurotiales</taxon>
        <taxon>Aspergillaceae</taxon>
        <taxon>Aspergillus</taxon>
        <taxon>Aspergillus subgen. Nidulantes</taxon>
    </lineage>
</organism>
<reference evidence="4 5" key="1">
    <citation type="submission" date="2024-07" db="EMBL/GenBank/DDBJ databases">
        <title>Section-level genome sequencing and comparative genomics of Aspergillus sections Usti and Cavernicolus.</title>
        <authorList>
            <consortium name="Lawrence Berkeley National Laboratory"/>
            <person name="Nybo J.L."/>
            <person name="Vesth T.C."/>
            <person name="Theobald S."/>
            <person name="Frisvad J.C."/>
            <person name="Larsen T.O."/>
            <person name="Kjaerboelling I."/>
            <person name="Rothschild-Mancinelli K."/>
            <person name="Lyhne E.K."/>
            <person name="Kogle M.E."/>
            <person name="Barry K."/>
            <person name="Clum A."/>
            <person name="Na H."/>
            <person name="Ledsgaard L."/>
            <person name="Lin J."/>
            <person name="Lipzen A."/>
            <person name="Kuo A."/>
            <person name="Riley R."/>
            <person name="Mondo S."/>
            <person name="Labutti K."/>
            <person name="Haridas S."/>
            <person name="Pangalinan J."/>
            <person name="Salamov A.A."/>
            <person name="Simmons B.A."/>
            <person name="Magnuson J.K."/>
            <person name="Chen J."/>
            <person name="Drula E."/>
            <person name="Henrissat B."/>
            <person name="Wiebenga A."/>
            <person name="Lubbers R.J."/>
            <person name="Gomes A.C."/>
            <person name="Makela M.R."/>
            <person name="Stajich J."/>
            <person name="Grigoriev I.V."/>
            <person name="Mortensen U.H."/>
            <person name="De Vries R.P."/>
            <person name="Baker S.E."/>
            <person name="Andersen M.R."/>
        </authorList>
    </citation>
    <scope>NUCLEOTIDE SEQUENCE [LARGE SCALE GENOMIC DNA]</scope>
    <source>
        <strain evidence="4 5">CBS 588.65</strain>
    </source>
</reference>
<accession>A0ABR4I4B6</accession>
<dbReference type="PANTHER" id="PTHR31642">
    <property type="entry name" value="TRICHOTHECENE 3-O-ACETYLTRANSFERASE"/>
    <property type="match status" value="1"/>
</dbReference>
<evidence type="ECO:0000313" key="5">
    <source>
        <dbReference type="Proteomes" id="UP001610334"/>
    </source>
</evidence>
<dbReference type="InterPro" id="IPR050317">
    <property type="entry name" value="Plant_Fungal_Acyltransferase"/>
</dbReference>